<dbReference type="EMBL" id="OZ034819">
    <property type="protein sequence ID" value="CAL1393598.1"/>
    <property type="molecule type" value="Genomic_DNA"/>
</dbReference>
<evidence type="ECO:0000256" key="5">
    <source>
        <dbReference type="SAM" id="Coils"/>
    </source>
</evidence>
<evidence type="ECO:0000259" key="7">
    <source>
        <dbReference type="PROSITE" id="PS51999"/>
    </source>
</evidence>
<evidence type="ECO:0000256" key="4">
    <source>
        <dbReference type="PROSITE-ProRule" id="PRU01343"/>
    </source>
</evidence>
<feature type="coiled-coil region" evidence="5">
    <location>
        <begin position="81"/>
        <end position="108"/>
    </location>
</feature>
<dbReference type="Pfam" id="PF06839">
    <property type="entry name" value="Zn_ribbon_GRF"/>
    <property type="match status" value="1"/>
</dbReference>
<dbReference type="GO" id="GO:0008270">
    <property type="term" value="F:zinc ion binding"/>
    <property type="evidence" value="ECO:0007669"/>
    <property type="project" value="UniProtKB-KW"/>
</dbReference>
<name>A0AAV2F6K8_9ROSI</name>
<sequence length="151" mass="17192">MSRQAGRISNQAPASSASGSSNTAKVRCEGHNAPCVVNTSRTEDNPGRKFYSCPFWKDVKEDCRFFRWVDGTSEYGIMEENEHLKLKMEALEGRLHKAEVKANRRKQEKLAMLEDLKKVTEEGNMCTTKSNDLVYCLCSHRPYCNGEFNCE</sequence>
<keyword evidence="9" id="KW-1185">Reference proteome</keyword>
<evidence type="ECO:0000256" key="2">
    <source>
        <dbReference type="ARBA" id="ARBA00022771"/>
    </source>
</evidence>
<evidence type="ECO:0000256" key="3">
    <source>
        <dbReference type="ARBA" id="ARBA00022833"/>
    </source>
</evidence>
<feature type="domain" description="GRF-type" evidence="7">
    <location>
        <begin position="28"/>
        <end position="72"/>
    </location>
</feature>
<protein>
    <recommendedName>
        <fullName evidence="7">GRF-type domain-containing protein</fullName>
    </recommendedName>
</protein>
<dbReference type="PROSITE" id="PS51999">
    <property type="entry name" value="ZF_GRF"/>
    <property type="match status" value="1"/>
</dbReference>
<dbReference type="PANTHER" id="PTHR33680:SF1">
    <property type="entry name" value="OS05G0489500 PROTEIN"/>
    <property type="match status" value="1"/>
</dbReference>
<dbReference type="Proteomes" id="UP001497516">
    <property type="component" value="Chromosome 6"/>
</dbReference>
<keyword evidence="1" id="KW-0479">Metal-binding</keyword>
<keyword evidence="2 4" id="KW-0863">Zinc-finger</keyword>
<evidence type="ECO:0000256" key="1">
    <source>
        <dbReference type="ARBA" id="ARBA00022723"/>
    </source>
</evidence>
<dbReference type="AlphaFoldDB" id="A0AAV2F6K8"/>
<dbReference type="PANTHER" id="PTHR33680">
    <property type="entry name" value="OS07G0190500 PROTEIN"/>
    <property type="match status" value="1"/>
</dbReference>
<proteinExistence type="predicted"/>
<feature type="region of interest" description="Disordered" evidence="6">
    <location>
        <begin position="1"/>
        <end position="24"/>
    </location>
</feature>
<gene>
    <name evidence="8" type="ORF">LTRI10_LOCUS34163</name>
</gene>
<evidence type="ECO:0000256" key="6">
    <source>
        <dbReference type="SAM" id="MobiDB-lite"/>
    </source>
</evidence>
<organism evidence="8 9">
    <name type="scientific">Linum trigynum</name>
    <dbReference type="NCBI Taxonomy" id="586398"/>
    <lineage>
        <taxon>Eukaryota</taxon>
        <taxon>Viridiplantae</taxon>
        <taxon>Streptophyta</taxon>
        <taxon>Embryophyta</taxon>
        <taxon>Tracheophyta</taxon>
        <taxon>Spermatophyta</taxon>
        <taxon>Magnoliopsida</taxon>
        <taxon>eudicotyledons</taxon>
        <taxon>Gunneridae</taxon>
        <taxon>Pentapetalae</taxon>
        <taxon>rosids</taxon>
        <taxon>fabids</taxon>
        <taxon>Malpighiales</taxon>
        <taxon>Linaceae</taxon>
        <taxon>Linum</taxon>
    </lineage>
</organism>
<accession>A0AAV2F6K8</accession>
<dbReference type="InterPro" id="IPR010666">
    <property type="entry name" value="Znf_GRF"/>
</dbReference>
<evidence type="ECO:0000313" key="9">
    <source>
        <dbReference type="Proteomes" id="UP001497516"/>
    </source>
</evidence>
<evidence type="ECO:0000313" key="8">
    <source>
        <dbReference type="EMBL" id="CAL1393598.1"/>
    </source>
</evidence>
<keyword evidence="5" id="KW-0175">Coiled coil</keyword>
<reference evidence="8 9" key="1">
    <citation type="submission" date="2024-04" db="EMBL/GenBank/DDBJ databases">
        <authorList>
            <person name="Fracassetti M."/>
        </authorList>
    </citation>
    <scope>NUCLEOTIDE SEQUENCE [LARGE SCALE GENOMIC DNA]</scope>
</reference>
<keyword evidence="3" id="KW-0862">Zinc</keyword>